<dbReference type="GO" id="GO:0008270">
    <property type="term" value="F:zinc ion binding"/>
    <property type="evidence" value="ECO:0007669"/>
    <property type="project" value="UniProtKB-UniRule"/>
</dbReference>
<evidence type="ECO:0000313" key="16">
    <source>
        <dbReference type="EMBL" id="EFM64322.1"/>
    </source>
</evidence>
<keyword evidence="6 13" id="KW-0479">Metal-binding</keyword>
<evidence type="ECO:0000259" key="15">
    <source>
        <dbReference type="PROSITE" id="PS51747"/>
    </source>
</evidence>
<feature type="binding site" evidence="13">
    <location>
        <position position="76"/>
    </location>
    <ligand>
        <name>Zn(2+)</name>
        <dbReference type="ChEBI" id="CHEBI:29105"/>
        <note>catalytic</note>
    </ligand>
</feature>
<dbReference type="GO" id="GO:0042802">
    <property type="term" value="F:identical protein binding"/>
    <property type="evidence" value="ECO:0007669"/>
    <property type="project" value="UniProtKB-ARBA"/>
</dbReference>
<evidence type="ECO:0000313" key="17">
    <source>
        <dbReference type="Proteomes" id="UP000003244"/>
    </source>
</evidence>
<dbReference type="InterPro" id="IPR016192">
    <property type="entry name" value="APOBEC/CMP_deaminase_Zn-bd"/>
</dbReference>
<reference evidence="16 17" key="1">
    <citation type="submission" date="2010-08" db="EMBL/GenBank/DDBJ databases">
        <authorList>
            <person name="Harkins D.M."/>
            <person name="Madupu R."/>
            <person name="Durkin A.S."/>
            <person name="Torralba M."/>
            <person name="Methe B."/>
            <person name="Sutton G.G."/>
            <person name="Nelson K.E."/>
        </authorList>
    </citation>
    <scope>NUCLEOTIDE SEQUENCE [LARGE SCALE GENOMIC DNA]</scope>
    <source>
        <strain evidence="16 17">DSM 17678</strain>
    </source>
</reference>
<keyword evidence="8 13" id="KW-0862">Zinc</keyword>
<dbReference type="InterPro" id="IPR006262">
    <property type="entry name" value="Cyt_deam_tetra"/>
</dbReference>
<dbReference type="EMBL" id="ADGQ01000061">
    <property type="protein sequence ID" value="EFM64322.1"/>
    <property type="molecule type" value="Genomic_DNA"/>
</dbReference>
<dbReference type="AlphaFoldDB" id="E0E431"/>
<dbReference type="OrthoDB" id="9795347at2"/>
<proteinExistence type="inferred from homology"/>
<dbReference type="PANTHER" id="PTHR11644:SF2">
    <property type="entry name" value="CYTIDINE DEAMINASE"/>
    <property type="match status" value="1"/>
</dbReference>
<feature type="domain" description="CMP/dCMP-type deaminase" evidence="15">
    <location>
        <begin position="24"/>
        <end position="152"/>
    </location>
</feature>
<dbReference type="PROSITE" id="PS51747">
    <property type="entry name" value="CYT_DCMP_DEAMINASES_2"/>
    <property type="match status" value="1"/>
</dbReference>
<evidence type="ECO:0000256" key="11">
    <source>
        <dbReference type="ARBA" id="ARBA00049558"/>
    </source>
</evidence>
<dbReference type="CDD" id="cd01283">
    <property type="entry name" value="cytidine_deaminase"/>
    <property type="match status" value="1"/>
</dbReference>
<dbReference type="InterPro" id="IPR016193">
    <property type="entry name" value="Cytidine_deaminase-like"/>
</dbReference>
<name>E0E431_9FIRM</name>
<dbReference type="InterPro" id="IPR050202">
    <property type="entry name" value="Cyt/Deoxycyt_deaminase"/>
</dbReference>
<evidence type="ECO:0000256" key="4">
    <source>
        <dbReference type="ARBA" id="ARBA00012783"/>
    </source>
</evidence>
<dbReference type="NCBIfam" id="TIGR01354">
    <property type="entry name" value="cyt_deam_tetra"/>
    <property type="match status" value="1"/>
</dbReference>
<feature type="binding site" evidence="13">
    <location>
        <position position="114"/>
    </location>
    <ligand>
        <name>Zn(2+)</name>
        <dbReference type="ChEBI" id="CHEBI:29105"/>
        <note>catalytic</note>
    </ligand>
</feature>
<feature type="active site" description="Proton donor" evidence="12">
    <location>
        <position position="78"/>
    </location>
</feature>
<accession>E0E431</accession>
<dbReference type="PROSITE" id="PS00903">
    <property type="entry name" value="CYT_DCMP_DEAMINASES_1"/>
    <property type="match status" value="1"/>
</dbReference>
<dbReference type="eggNOG" id="COG0295">
    <property type="taxonomic scope" value="Bacteria"/>
</dbReference>
<dbReference type="Pfam" id="PF00383">
    <property type="entry name" value="dCMP_cyt_deam_1"/>
    <property type="match status" value="1"/>
</dbReference>
<evidence type="ECO:0000256" key="3">
    <source>
        <dbReference type="ARBA" id="ARBA00006576"/>
    </source>
</evidence>
<dbReference type="Proteomes" id="UP000003244">
    <property type="component" value="Unassembled WGS sequence"/>
</dbReference>
<dbReference type="GO" id="GO:0005829">
    <property type="term" value="C:cytosol"/>
    <property type="evidence" value="ECO:0007669"/>
    <property type="project" value="TreeGrafter"/>
</dbReference>
<evidence type="ECO:0000256" key="5">
    <source>
        <dbReference type="ARBA" id="ARBA00018266"/>
    </source>
</evidence>
<gene>
    <name evidence="16" type="primary">cdd</name>
    <name evidence="16" type="ORF">HMPREF0634_0247</name>
</gene>
<evidence type="ECO:0000256" key="7">
    <source>
        <dbReference type="ARBA" id="ARBA00022801"/>
    </source>
</evidence>
<evidence type="ECO:0000256" key="13">
    <source>
        <dbReference type="PIRSR" id="PIRSR606262-3"/>
    </source>
</evidence>
<sequence length="153" mass="17203">MNTNSGYNPNKKYFNSEWLDKIDKRDQSLINRAFNALKNSYSPYSNFRVGACVETKTNEYFIGTNIENASLGLTNCAERNAIFSAYSHGYRKKDIRAIAIVSEDKKLTTPCGACRQVLSELLEPTCPIILTNGKELLVTDIIHLLPLSFSLDL</sequence>
<dbReference type="Gene3D" id="3.40.140.10">
    <property type="entry name" value="Cytidine Deaminase, domain 2"/>
    <property type="match status" value="1"/>
</dbReference>
<comment type="catalytic activity">
    <reaction evidence="10 14">
        <text>2'-deoxycytidine + H2O + H(+) = 2'-deoxyuridine + NH4(+)</text>
        <dbReference type="Rhea" id="RHEA:13433"/>
        <dbReference type="ChEBI" id="CHEBI:15377"/>
        <dbReference type="ChEBI" id="CHEBI:15378"/>
        <dbReference type="ChEBI" id="CHEBI:15698"/>
        <dbReference type="ChEBI" id="CHEBI:16450"/>
        <dbReference type="ChEBI" id="CHEBI:28938"/>
        <dbReference type="EC" id="3.5.4.5"/>
    </reaction>
</comment>
<keyword evidence="7 14" id="KW-0378">Hydrolase</keyword>
<dbReference type="FunFam" id="3.40.140.10:FF:000008">
    <property type="entry name" value="Cytidine deaminase"/>
    <property type="match status" value="1"/>
</dbReference>
<dbReference type="GO" id="GO:0072527">
    <property type="term" value="P:pyrimidine-containing compound metabolic process"/>
    <property type="evidence" value="ECO:0007669"/>
    <property type="project" value="UniProtKB-ARBA"/>
</dbReference>
<evidence type="ECO:0000256" key="8">
    <source>
        <dbReference type="ARBA" id="ARBA00022833"/>
    </source>
</evidence>
<comment type="caution">
    <text evidence="16">The sequence shown here is derived from an EMBL/GenBank/DDBJ whole genome shotgun (WGS) entry which is preliminary data.</text>
</comment>
<comment type="function">
    <text evidence="2 14">This enzyme scavenges exogenous and endogenous cytidine and 2'-deoxycytidine for UMP synthesis.</text>
</comment>
<dbReference type="SUPFAM" id="SSF53927">
    <property type="entry name" value="Cytidine deaminase-like"/>
    <property type="match status" value="1"/>
</dbReference>
<evidence type="ECO:0000256" key="1">
    <source>
        <dbReference type="ARBA" id="ARBA00001947"/>
    </source>
</evidence>
<evidence type="ECO:0000256" key="10">
    <source>
        <dbReference type="ARBA" id="ARBA00049252"/>
    </source>
</evidence>
<evidence type="ECO:0000256" key="6">
    <source>
        <dbReference type="ARBA" id="ARBA00022723"/>
    </source>
</evidence>
<evidence type="ECO:0000256" key="2">
    <source>
        <dbReference type="ARBA" id="ARBA00003949"/>
    </source>
</evidence>
<protein>
    <recommendedName>
        <fullName evidence="5 14">Cytidine deaminase</fullName>
        <ecNumber evidence="4 14">3.5.4.5</ecNumber>
    </recommendedName>
    <alternativeName>
        <fullName evidence="9 14">Cytidine aminohydrolase</fullName>
    </alternativeName>
</protein>
<dbReference type="GO" id="GO:0055086">
    <property type="term" value="P:nucleobase-containing small molecule metabolic process"/>
    <property type="evidence" value="ECO:0007669"/>
    <property type="project" value="UniProtKB-ARBA"/>
</dbReference>
<keyword evidence="17" id="KW-1185">Reference proteome</keyword>
<evidence type="ECO:0000256" key="12">
    <source>
        <dbReference type="PIRSR" id="PIRSR606262-1"/>
    </source>
</evidence>
<dbReference type="STRING" id="596315.HMPREF0634_0247"/>
<dbReference type="GO" id="GO:0004126">
    <property type="term" value="F:cytidine deaminase activity"/>
    <property type="evidence" value="ECO:0007669"/>
    <property type="project" value="UniProtKB-UniRule"/>
</dbReference>
<comment type="catalytic activity">
    <reaction evidence="11 14">
        <text>cytidine + H2O + H(+) = uridine + NH4(+)</text>
        <dbReference type="Rhea" id="RHEA:16069"/>
        <dbReference type="ChEBI" id="CHEBI:15377"/>
        <dbReference type="ChEBI" id="CHEBI:15378"/>
        <dbReference type="ChEBI" id="CHEBI:16704"/>
        <dbReference type="ChEBI" id="CHEBI:17562"/>
        <dbReference type="ChEBI" id="CHEBI:28938"/>
        <dbReference type="EC" id="3.5.4.5"/>
    </reaction>
</comment>
<evidence type="ECO:0000256" key="14">
    <source>
        <dbReference type="RuleBase" id="RU364006"/>
    </source>
</evidence>
<evidence type="ECO:0000256" key="9">
    <source>
        <dbReference type="ARBA" id="ARBA00032005"/>
    </source>
</evidence>
<dbReference type="PANTHER" id="PTHR11644">
    <property type="entry name" value="CYTIDINE DEAMINASE"/>
    <property type="match status" value="1"/>
</dbReference>
<dbReference type="EC" id="3.5.4.5" evidence="4 14"/>
<dbReference type="NCBIfam" id="NF004064">
    <property type="entry name" value="PRK05578.1"/>
    <property type="match status" value="1"/>
</dbReference>
<dbReference type="GeneID" id="84801030"/>
<comment type="similarity">
    <text evidence="3 14">Belongs to the cytidine and deoxycytidylate deaminase family.</text>
</comment>
<feature type="binding site" evidence="13">
    <location>
        <position position="111"/>
    </location>
    <ligand>
        <name>Zn(2+)</name>
        <dbReference type="ChEBI" id="CHEBI:29105"/>
        <note>catalytic</note>
    </ligand>
</feature>
<comment type="cofactor">
    <cofactor evidence="1 13 14">
        <name>Zn(2+)</name>
        <dbReference type="ChEBI" id="CHEBI:29105"/>
    </cofactor>
</comment>
<dbReference type="InterPro" id="IPR002125">
    <property type="entry name" value="CMP_dCMP_dom"/>
</dbReference>
<organism evidence="16 17">
    <name type="scientific">Peptostreptococcus stomatis DSM 17678</name>
    <dbReference type="NCBI Taxonomy" id="596315"/>
    <lineage>
        <taxon>Bacteria</taxon>
        <taxon>Bacillati</taxon>
        <taxon>Bacillota</taxon>
        <taxon>Clostridia</taxon>
        <taxon>Peptostreptococcales</taxon>
        <taxon>Peptostreptococcaceae</taxon>
        <taxon>Peptostreptococcus</taxon>
    </lineage>
</organism>
<dbReference type="RefSeq" id="WP_007790209.1">
    <property type="nucleotide sequence ID" value="NZ_ADGQ01000061.1"/>
</dbReference>